<dbReference type="Gene3D" id="1.50.10.10">
    <property type="match status" value="1"/>
</dbReference>
<evidence type="ECO:0000256" key="1">
    <source>
        <dbReference type="SAM" id="MobiDB-lite"/>
    </source>
</evidence>
<dbReference type="InterPro" id="IPR016518">
    <property type="entry name" value="Alpha-L-fucosidase"/>
</dbReference>
<dbReference type="InterPro" id="IPR027414">
    <property type="entry name" value="GH95_N_dom"/>
</dbReference>
<name>A0A3N2BCB5_9MICO</name>
<dbReference type="GO" id="GO:0004560">
    <property type="term" value="F:alpha-L-fucosidase activity"/>
    <property type="evidence" value="ECO:0007669"/>
    <property type="project" value="InterPro"/>
</dbReference>
<dbReference type="InterPro" id="IPR049053">
    <property type="entry name" value="AFCA-like_C"/>
</dbReference>
<gene>
    <name evidence="5" type="ORF">EDD31_1236</name>
</gene>
<dbReference type="EMBL" id="RKHK01000001">
    <property type="protein sequence ID" value="ROR72875.1"/>
    <property type="molecule type" value="Genomic_DNA"/>
</dbReference>
<dbReference type="PIRSF" id="PIRSF007663">
    <property type="entry name" value="UCP007663"/>
    <property type="match status" value="1"/>
</dbReference>
<feature type="domain" description="Glycosyl hydrolase family 95 catalytic" evidence="4">
    <location>
        <begin position="280"/>
        <end position="680"/>
    </location>
</feature>
<protein>
    <submittedName>
        <fullName evidence="5">Alpha-L-fucosidase 2</fullName>
    </submittedName>
</protein>
<evidence type="ECO:0000259" key="2">
    <source>
        <dbReference type="Pfam" id="PF14498"/>
    </source>
</evidence>
<dbReference type="SUPFAM" id="SSF48208">
    <property type="entry name" value="Six-hairpin glycosidases"/>
    <property type="match status" value="1"/>
</dbReference>
<dbReference type="Pfam" id="PF22124">
    <property type="entry name" value="Glyco_hydro_95_cat"/>
    <property type="match status" value="1"/>
</dbReference>
<reference evidence="5 6" key="1">
    <citation type="submission" date="2018-11" db="EMBL/GenBank/DDBJ databases">
        <title>Sequencing the genomes of 1000 actinobacteria strains.</title>
        <authorList>
            <person name="Klenk H.-P."/>
        </authorList>
    </citation>
    <scope>NUCLEOTIDE SEQUENCE [LARGE SCALE GENOMIC DNA]</scope>
    <source>
        <strain evidence="5 6">DSM 11294</strain>
    </source>
</reference>
<keyword evidence="6" id="KW-1185">Reference proteome</keyword>
<feature type="compositionally biased region" description="Basic and acidic residues" evidence="1">
    <location>
        <begin position="761"/>
        <end position="776"/>
    </location>
</feature>
<feature type="region of interest" description="Disordered" evidence="1">
    <location>
        <begin position="756"/>
        <end position="776"/>
    </location>
</feature>
<dbReference type="InterPro" id="IPR012341">
    <property type="entry name" value="6hp_glycosidase-like_sf"/>
</dbReference>
<evidence type="ECO:0000259" key="3">
    <source>
        <dbReference type="Pfam" id="PF21307"/>
    </source>
</evidence>
<sequence length="776" mass="84348">MVRTLTWTRPARNWLDGLPLGNGRTGAMVLASAGELRLQLNDGTAWSGSPASEHRRGVITEAEAQSAREQARALLARGEPAAAERALQPLQNHYSQAYLPFADLRIRQRGAGSEVRRSLDLHEAVHTAHLGDVCHETFISAAEQVLVHQVRSERSVDLGLAFSSPLHVSESREDAEELCLLLTLPADVAPSHEPNEPPLRWQAAGVDPLQGAVLARMRHDGEAHRGADGGIELIGVTEVDLVLATETTFTALGRPPEGTAEHAATRARARVTAAQARGPEQMRREHVRTQRALHGGTELRLSESVELVDPDRLEGAPHQDPALVEALFDYGRYLLTASSRPGGLPATLQGLWNEQMQPPWSSAYTLNINVEMNYWAAGPLGLLETAEPLLALTEALARNGQDTARRLYGAGGWTAHHNSDAWAFTSPTGGDASWSHWPMGGAWLTCELGRLLDFGDPGHHWADRLWPLATGAARFVLDLLEEHDGHLVTFPSTSPENRYLTVEGPAALTVGSAMDRALATELFELLGRLAAQLGHQDEPLVAEAAHAAARIRPPVVTADGTIQEWHEDLTAEDRQHRHLSHLAFVYPGVDALTDTGLAAAVRATLDERGDDSTGWSLAWKLALRARLGDGARFGELLRYLFRPVIESAQHAGGLYPNLFAAHPPFQIDANLGFPAAVCEAMLQSHRGEIHLLPALPPVMATGSVRGLVARPGLNVDIDWRDGVPVTVRLTTRETRAAGPHILRFGPTRQRVEVPEAGTLTHHWEAPDDTDTERLTT</sequence>
<evidence type="ECO:0000259" key="4">
    <source>
        <dbReference type="Pfam" id="PF22124"/>
    </source>
</evidence>
<dbReference type="PANTHER" id="PTHR31084">
    <property type="entry name" value="ALPHA-L-FUCOSIDASE 2"/>
    <property type="match status" value="1"/>
</dbReference>
<feature type="domain" description="Glycosyl hydrolase family 95 N-terminal" evidence="2">
    <location>
        <begin position="5"/>
        <end position="250"/>
    </location>
</feature>
<feature type="domain" description="Alpha fucosidase A-like C-terminal" evidence="3">
    <location>
        <begin position="683"/>
        <end position="735"/>
    </location>
</feature>
<dbReference type="AlphaFoldDB" id="A0A3N2BCB5"/>
<proteinExistence type="predicted"/>
<dbReference type="GO" id="GO:0005975">
    <property type="term" value="P:carbohydrate metabolic process"/>
    <property type="evidence" value="ECO:0007669"/>
    <property type="project" value="InterPro"/>
</dbReference>
<dbReference type="RefSeq" id="WP_123303381.1">
    <property type="nucleotide sequence ID" value="NZ_RKHK01000001.1"/>
</dbReference>
<dbReference type="Pfam" id="PF21307">
    <property type="entry name" value="Glyco_hydro_95_C"/>
    <property type="match status" value="1"/>
</dbReference>
<accession>A0A3N2BCB5</accession>
<dbReference type="InterPro" id="IPR054363">
    <property type="entry name" value="GH95_cat"/>
</dbReference>
<evidence type="ECO:0000313" key="5">
    <source>
        <dbReference type="EMBL" id="ROR72875.1"/>
    </source>
</evidence>
<dbReference type="InterPro" id="IPR008928">
    <property type="entry name" value="6-hairpin_glycosidase_sf"/>
</dbReference>
<dbReference type="Proteomes" id="UP000280668">
    <property type="component" value="Unassembled WGS sequence"/>
</dbReference>
<dbReference type="OrthoDB" id="9802600at2"/>
<evidence type="ECO:0000313" key="6">
    <source>
        <dbReference type="Proteomes" id="UP000280668"/>
    </source>
</evidence>
<organism evidence="5 6">
    <name type="scientific">Bogoriella caseilytica</name>
    <dbReference type="NCBI Taxonomy" id="56055"/>
    <lineage>
        <taxon>Bacteria</taxon>
        <taxon>Bacillati</taxon>
        <taxon>Actinomycetota</taxon>
        <taxon>Actinomycetes</taxon>
        <taxon>Micrococcales</taxon>
        <taxon>Bogoriellaceae</taxon>
        <taxon>Bogoriella</taxon>
    </lineage>
</organism>
<comment type="caution">
    <text evidence="5">The sequence shown here is derived from an EMBL/GenBank/DDBJ whole genome shotgun (WGS) entry which is preliminary data.</text>
</comment>
<dbReference type="PANTHER" id="PTHR31084:SF0">
    <property type="entry name" value="ALPHA-L-FUCOSIDASE 2"/>
    <property type="match status" value="1"/>
</dbReference>
<dbReference type="Pfam" id="PF14498">
    <property type="entry name" value="Glyco_hyd_65N_2"/>
    <property type="match status" value="1"/>
</dbReference>